<feature type="signal peptide" evidence="9">
    <location>
        <begin position="1"/>
        <end position="27"/>
    </location>
</feature>
<proteinExistence type="inferred from homology"/>
<comment type="caution">
    <text evidence="10">The sequence shown here is derived from an EMBL/GenBank/DDBJ whole genome shotgun (WGS) entry which is preliminary data.</text>
</comment>
<keyword evidence="6" id="KW-0809">Transit peptide</keyword>
<evidence type="ECO:0000256" key="3">
    <source>
        <dbReference type="ARBA" id="ARBA00012209"/>
    </source>
</evidence>
<comment type="subcellular location">
    <subcellularLocation>
        <location evidence="1">Plastid</location>
        <location evidence="1">Chloroplast</location>
    </subcellularLocation>
</comment>
<dbReference type="InterPro" id="IPR044859">
    <property type="entry name" value="Allene_oxi_cyc_Dirigent"/>
</dbReference>
<evidence type="ECO:0000256" key="8">
    <source>
        <dbReference type="ARBA" id="ARBA00049891"/>
    </source>
</evidence>
<dbReference type="InterPro" id="IPR009410">
    <property type="entry name" value="Allene_ox_cyc"/>
</dbReference>
<dbReference type="SUPFAM" id="SSF141493">
    <property type="entry name" value="Allene oxide cyclase-like"/>
    <property type="match status" value="1"/>
</dbReference>
<dbReference type="AlphaFoldDB" id="A0A836BTC4"/>
<keyword evidence="4" id="KW-0150">Chloroplast</keyword>
<reference evidence="10" key="1">
    <citation type="journal article" date="2020" name="bioRxiv">
        <title>Comparative genomics of Chlamydomonas.</title>
        <authorList>
            <person name="Craig R.J."/>
            <person name="Hasan A.R."/>
            <person name="Ness R.W."/>
            <person name="Keightley P.D."/>
        </authorList>
    </citation>
    <scope>NUCLEOTIDE SEQUENCE</scope>
    <source>
        <strain evidence="10">CCAP 11/70</strain>
    </source>
</reference>
<comment type="similarity">
    <text evidence="2">Belongs to the allene oxide cyclase family.</text>
</comment>
<feature type="chain" id="PRO_5032690448" description="allene-oxide cyclase" evidence="9">
    <location>
        <begin position="28"/>
        <end position="178"/>
    </location>
</feature>
<dbReference type="GO" id="GO:0009507">
    <property type="term" value="C:chloroplast"/>
    <property type="evidence" value="ECO:0007669"/>
    <property type="project" value="UniProtKB-SubCell"/>
</dbReference>
<evidence type="ECO:0000313" key="11">
    <source>
        <dbReference type="Proteomes" id="UP000612055"/>
    </source>
</evidence>
<evidence type="ECO:0000313" key="10">
    <source>
        <dbReference type="EMBL" id="KAG2486699.1"/>
    </source>
</evidence>
<organism evidence="10 11">
    <name type="scientific">Edaphochlamys debaryana</name>
    <dbReference type="NCBI Taxonomy" id="47281"/>
    <lineage>
        <taxon>Eukaryota</taxon>
        <taxon>Viridiplantae</taxon>
        <taxon>Chlorophyta</taxon>
        <taxon>core chlorophytes</taxon>
        <taxon>Chlorophyceae</taxon>
        <taxon>CS clade</taxon>
        <taxon>Chlamydomonadales</taxon>
        <taxon>Chlamydomonadales incertae sedis</taxon>
        <taxon>Edaphochlamys</taxon>
    </lineage>
</organism>
<evidence type="ECO:0000256" key="9">
    <source>
        <dbReference type="SAM" id="SignalP"/>
    </source>
</evidence>
<dbReference type="GO" id="GO:0009695">
    <property type="term" value="P:jasmonic acid biosynthetic process"/>
    <property type="evidence" value="ECO:0007669"/>
    <property type="project" value="InterPro"/>
</dbReference>
<gene>
    <name evidence="10" type="ORF">HYH03_014628</name>
</gene>
<comment type="catalytic activity">
    <reaction evidence="8">
        <text>(9Z,13S,15Z)-12,13-epoxyoctadeca-9,11,15-trienoate = (9S,13S,15Z)-12-oxophyto-10,15-dienoate</text>
        <dbReference type="Rhea" id="RHEA:22592"/>
        <dbReference type="ChEBI" id="CHEBI:36438"/>
        <dbReference type="ChEBI" id="CHEBI:57411"/>
        <dbReference type="EC" id="5.3.99.6"/>
    </reaction>
</comment>
<name>A0A836BTC4_9CHLO</name>
<evidence type="ECO:0000256" key="1">
    <source>
        <dbReference type="ARBA" id="ARBA00004229"/>
    </source>
</evidence>
<dbReference type="Gene3D" id="2.40.480.10">
    <property type="entry name" value="Allene oxide cyclase-like"/>
    <property type="match status" value="1"/>
</dbReference>
<protein>
    <recommendedName>
        <fullName evidence="3">allene-oxide cyclase</fullName>
        <ecNumber evidence="3">5.3.99.6</ecNumber>
    </recommendedName>
</protein>
<dbReference type="GO" id="GO:0046423">
    <property type="term" value="F:allene-oxide cyclase activity"/>
    <property type="evidence" value="ECO:0007669"/>
    <property type="project" value="UniProtKB-EC"/>
</dbReference>
<evidence type="ECO:0000256" key="6">
    <source>
        <dbReference type="ARBA" id="ARBA00022946"/>
    </source>
</evidence>
<dbReference type="Proteomes" id="UP000612055">
    <property type="component" value="Unassembled WGS sequence"/>
</dbReference>
<keyword evidence="9" id="KW-0732">Signal</keyword>
<dbReference type="InterPro" id="IPR034871">
    <property type="entry name" value="Allene_oxi_cyc_sf"/>
</dbReference>
<evidence type="ECO:0000256" key="4">
    <source>
        <dbReference type="ARBA" id="ARBA00022528"/>
    </source>
</evidence>
<keyword evidence="7" id="KW-0413">Isomerase</keyword>
<keyword evidence="11" id="KW-1185">Reference proteome</keyword>
<dbReference type="EC" id="5.3.99.6" evidence="3"/>
<dbReference type="EMBL" id="JAEHOE010000108">
    <property type="protein sequence ID" value="KAG2486699.1"/>
    <property type="molecule type" value="Genomic_DNA"/>
</dbReference>
<evidence type="ECO:0000256" key="7">
    <source>
        <dbReference type="ARBA" id="ARBA00023235"/>
    </source>
</evidence>
<evidence type="ECO:0000256" key="5">
    <source>
        <dbReference type="ARBA" id="ARBA00022640"/>
    </source>
</evidence>
<dbReference type="Pfam" id="PF06351">
    <property type="entry name" value="Allene_ox_cyc"/>
    <property type="match status" value="1"/>
</dbReference>
<accession>A0A836BTC4</accession>
<keyword evidence="5" id="KW-0934">Plastid</keyword>
<dbReference type="OrthoDB" id="526835at2759"/>
<sequence>MAIMARALPNAHSAAALFLMALSVVAAAMPPKDLCTRTLVVTEVYNDDGWSMPAHLREVSDNITNIIGYTTGYNDPAVWGGSGTSTRRVGTVLSTCFLQSVSPSGGQYNYCTATLTVGDYGSISWMGPFNDEEGDEFYNAITGGTGIYNGATGSVRTNVLKTAELWRYQFTFLEKPKC</sequence>
<evidence type="ECO:0000256" key="2">
    <source>
        <dbReference type="ARBA" id="ARBA00007982"/>
    </source>
</evidence>